<keyword evidence="1" id="KW-0472">Membrane</keyword>
<evidence type="ECO:0000313" key="4">
    <source>
        <dbReference type="Proteomes" id="UP001207918"/>
    </source>
</evidence>
<dbReference type="InterPro" id="IPR005530">
    <property type="entry name" value="SPW"/>
</dbReference>
<dbReference type="Proteomes" id="UP001207918">
    <property type="component" value="Unassembled WGS sequence"/>
</dbReference>
<name>A0ABT3PJA1_9BACT</name>
<gene>
    <name evidence="3" type="ORF">J6I44_03950</name>
</gene>
<comment type="caution">
    <text evidence="3">The sequence shown here is derived from an EMBL/GenBank/DDBJ whole genome shotgun (WGS) entry which is preliminary data.</text>
</comment>
<sequence>MKFVTKKIHSYLDYPVAVALMALPFVLGLGNSNSLALQLSVGTGIAALILTLLTDHQLGVYRIIPYKGHLFADTLVGILFVITPFVFLFEGLDAYYYWIIGATVLAVVSLHKPEVATSN</sequence>
<evidence type="ECO:0000256" key="1">
    <source>
        <dbReference type="SAM" id="Phobius"/>
    </source>
</evidence>
<organism evidence="3 4">
    <name type="scientific">Fodinibius salsisoli</name>
    <dbReference type="NCBI Taxonomy" id="2820877"/>
    <lineage>
        <taxon>Bacteria</taxon>
        <taxon>Pseudomonadati</taxon>
        <taxon>Balneolota</taxon>
        <taxon>Balneolia</taxon>
        <taxon>Balneolales</taxon>
        <taxon>Balneolaceae</taxon>
        <taxon>Fodinibius</taxon>
    </lineage>
</organism>
<evidence type="ECO:0000313" key="3">
    <source>
        <dbReference type="EMBL" id="MCW9705987.1"/>
    </source>
</evidence>
<proteinExistence type="predicted"/>
<reference evidence="3 4" key="1">
    <citation type="submission" date="2021-03" db="EMBL/GenBank/DDBJ databases">
        <title>Aliifodinibius sp. nov., a new bacterium isolated from saline soil.</title>
        <authorList>
            <person name="Galisteo C."/>
            <person name="De La Haba R."/>
            <person name="Sanchez-Porro C."/>
            <person name="Ventosa A."/>
        </authorList>
    </citation>
    <scope>NUCLEOTIDE SEQUENCE [LARGE SCALE GENOMIC DNA]</scope>
    <source>
        <strain evidence="3 4">1BSP15-2V2</strain>
    </source>
</reference>
<dbReference type="RefSeq" id="WP_265764684.1">
    <property type="nucleotide sequence ID" value="NZ_JAGGJA010000002.1"/>
</dbReference>
<dbReference type="EMBL" id="JAGGJA010000002">
    <property type="protein sequence ID" value="MCW9705987.1"/>
    <property type="molecule type" value="Genomic_DNA"/>
</dbReference>
<keyword evidence="4" id="KW-1185">Reference proteome</keyword>
<feature type="domain" description="SPW repeat-containing integral membrane" evidence="2">
    <location>
        <begin position="9"/>
        <end position="107"/>
    </location>
</feature>
<feature type="transmembrane region" description="Helical" evidence="1">
    <location>
        <begin position="35"/>
        <end position="58"/>
    </location>
</feature>
<feature type="transmembrane region" description="Helical" evidence="1">
    <location>
        <begin position="70"/>
        <end position="89"/>
    </location>
</feature>
<feature type="transmembrane region" description="Helical" evidence="1">
    <location>
        <begin position="12"/>
        <end position="29"/>
    </location>
</feature>
<dbReference type="Pfam" id="PF03779">
    <property type="entry name" value="SPW"/>
    <property type="match status" value="1"/>
</dbReference>
<feature type="transmembrane region" description="Helical" evidence="1">
    <location>
        <begin position="95"/>
        <end position="111"/>
    </location>
</feature>
<evidence type="ECO:0000259" key="2">
    <source>
        <dbReference type="Pfam" id="PF03779"/>
    </source>
</evidence>
<keyword evidence="1" id="KW-1133">Transmembrane helix</keyword>
<keyword evidence="1" id="KW-0812">Transmembrane</keyword>
<protein>
    <recommendedName>
        <fullName evidence="2">SPW repeat-containing integral membrane domain-containing protein</fullName>
    </recommendedName>
</protein>
<accession>A0ABT3PJA1</accession>